<dbReference type="SUPFAM" id="SSF53448">
    <property type="entry name" value="Nucleotide-diphospho-sugar transferases"/>
    <property type="match status" value="1"/>
</dbReference>
<dbReference type="PANTHER" id="PTHR43523">
    <property type="entry name" value="GLUCOSE-1-PHOSPHATE ADENYLYLTRANSFERASE-RELATED"/>
    <property type="match status" value="1"/>
</dbReference>
<comment type="subunit">
    <text evidence="9">Heterotetramer.</text>
</comment>
<dbReference type="GO" id="GO:0009507">
    <property type="term" value="C:chloroplast"/>
    <property type="evidence" value="ECO:0007669"/>
    <property type="project" value="UniProtKB-SubCell"/>
</dbReference>
<dbReference type="GO" id="GO:0005524">
    <property type="term" value="F:ATP binding"/>
    <property type="evidence" value="ECO:0007669"/>
    <property type="project" value="UniProtKB-KW"/>
</dbReference>
<keyword evidence="13" id="KW-1185">Reference proteome</keyword>
<accession>A0A8S1IN08</accession>
<evidence type="ECO:0000256" key="4">
    <source>
        <dbReference type="ARBA" id="ARBA00022533"/>
    </source>
</evidence>
<evidence type="ECO:0000256" key="3">
    <source>
        <dbReference type="ARBA" id="ARBA00012460"/>
    </source>
</evidence>
<name>A0A8S1IN08_9CHLO</name>
<dbReference type="Pfam" id="PF25247">
    <property type="entry name" value="LbH_GLGC"/>
    <property type="match status" value="1"/>
</dbReference>
<comment type="caution">
    <text evidence="12">The sequence shown here is derived from an EMBL/GenBank/DDBJ whole genome shotgun (WGS) entry which is preliminary data.</text>
</comment>
<sequence length="664" mass="72263">MATAATVLWDWTKKHIRGAKESACLAAGAPKTKGARVETCKPASQKASRHLPAPDWSDAWPVPRGQRLKRRFGTPLRHQHLPALVPTTAAAPRGGGDGMMAAGQRNMAPSELSGAALPGRLGCPALDLTGSSFRGRSLRLRRAARTRPIRFARIAALPVVHRRALGIVDASRQGSGLALPRTTATWHARVDACVTQWSTARLVEAVIEKPVFSETARESQTQRLIANTVSAVILGGGAGSRLYPLTKSRAKPAVSIGGAYRLVDIPISNCINSGINKIYVLTQYNSTSLNRHVGRTYNRGITYTGKRNMGYVEVLAASLAPGQGHAWFQGTADAVRRYTWILDDVRNRKMQHIVILSGDHLYRMDYMSFVMEHVNKNADITIAAIPCGVDRASDFGLMKVDDMARVVDFAEKPKGSALEAMKVDTAILGLDPQRAEEMPFIASMGVYVFKKDVLLDLLNNKFQNANDFGNEIIPGAKEAGYYLNAYLFDGYWEDIGTISSFFDANLALTADSPAFEFYDPESPIYTSPRGLQPTKIDDCKITEALISHGCSIQQSTIHHSVIGLRNVIGRGCIIKDAMIMGADFYEGEQERQAKLAEGGVPLGIGDNTVICNAIVDKNARVGKNCKIINKEGVDEKQCEDEGYIIRSGIVVILSRAVIPDGTEI</sequence>
<dbReference type="InterPro" id="IPR005835">
    <property type="entry name" value="NTP_transferase_dom"/>
</dbReference>
<evidence type="ECO:0000256" key="7">
    <source>
        <dbReference type="ARBA" id="ARBA00022741"/>
    </source>
</evidence>
<dbReference type="InterPro" id="IPR011831">
    <property type="entry name" value="ADP-Glc_PPase"/>
</dbReference>
<keyword evidence="7 9" id="KW-0547">Nucleotide-binding</keyword>
<dbReference type="PANTHER" id="PTHR43523:SF12">
    <property type="entry name" value="GLUCOSE-1-PHOSPHATE ADENYLYLTRANSFERASE LARGE SUBUNIT 1, CHLOROPLASTIC-RELATED"/>
    <property type="match status" value="1"/>
</dbReference>
<evidence type="ECO:0000313" key="13">
    <source>
        <dbReference type="Proteomes" id="UP000708148"/>
    </source>
</evidence>
<gene>
    <name evidence="12" type="ORF">OSTQU699_LOCUS1467</name>
</gene>
<dbReference type="GO" id="GO:0005978">
    <property type="term" value="P:glycogen biosynthetic process"/>
    <property type="evidence" value="ECO:0007669"/>
    <property type="project" value="InterPro"/>
</dbReference>
<dbReference type="EC" id="2.7.7.27" evidence="3 9"/>
<dbReference type="Proteomes" id="UP000708148">
    <property type="component" value="Unassembled WGS sequence"/>
</dbReference>
<comment type="subcellular location">
    <subcellularLocation>
        <location evidence="9">Plastid</location>
        <location evidence="9">Chloroplast</location>
    </subcellularLocation>
</comment>
<dbReference type="GO" id="GO:0008878">
    <property type="term" value="F:glucose-1-phosphate adenylyltransferase activity"/>
    <property type="evidence" value="ECO:0007669"/>
    <property type="project" value="UniProtKB-EC"/>
</dbReference>
<evidence type="ECO:0000256" key="1">
    <source>
        <dbReference type="ARBA" id="ARBA00000956"/>
    </source>
</evidence>
<keyword evidence="6 9" id="KW-0548">Nucleotidyltransferase</keyword>
<dbReference type="GO" id="GO:0019252">
    <property type="term" value="P:starch biosynthetic process"/>
    <property type="evidence" value="ECO:0007669"/>
    <property type="project" value="UniProtKB-KW"/>
</dbReference>
<keyword evidence="8 9" id="KW-0067">ATP-binding</keyword>
<dbReference type="EMBL" id="CAJHUC010000431">
    <property type="protein sequence ID" value="CAD7696106.1"/>
    <property type="molecule type" value="Genomic_DNA"/>
</dbReference>
<evidence type="ECO:0000256" key="10">
    <source>
        <dbReference type="SAM" id="MobiDB-lite"/>
    </source>
</evidence>
<dbReference type="InterPro" id="IPR011004">
    <property type="entry name" value="Trimer_LpxA-like_sf"/>
</dbReference>
<dbReference type="AlphaFoldDB" id="A0A8S1IN08"/>
<evidence type="ECO:0000259" key="11">
    <source>
        <dbReference type="Pfam" id="PF00483"/>
    </source>
</evidence>
<feature type="region of interest" description="Disordered" evidence="10">
    <location>
        <begin position="43"/>
        <end position="62"/>
    </location>
</feature>
<reference evidence="12" key="1">
    <citation type="submission" date="2020-12" db="EMBL/GenBank/DDBJ databases">
        <authorList>
            <person name="Iha C."/>
        </authorList>
    </citation>
    <scope>NUCLEOTIDE SEQUENCE</scope>
</reference>
<evidence type="ECO:0000313" key="12">
    <source>
        <dbReference type="EMBL" id="CAD7696106.1"/>
    </source>
</evidence>
<evidence type="ECO:0000256" key="8">
    <source>
        <dbReference type="ARBA" id="ARBA00022840"/>
    </source>
</evidence>
<dbReference type="SUPFAM" id="SSF51161">
    <property type="entry name" value="Trimeric LpxA-like enzymes"/>
    <property type="match status" value="1"/>
</dbReference>
<dbReference type="PROSITE" id="PS00809">
    <property type="entry name" value="ADP_GLC_PYROPHOSPH_2"/>
    <property type="match status" value="1"/>
</dbReference>
<dbReference type="CDD" id="cd04651">
    <property type="entry name" value="LbH_G1P_AT_C"/>
    <property type="match status" value="1"/>
</dbReference>
<dbReference type="Gene3D" id="3.90.550.10">
    <property type="entry name" value="Spore Coat Polysaccharide Biosynthesis Protein SpsA, Chain A"/>
    <property type="match status" value="1"/>
</dbReference>
<organism evidence="12 13">
    <name type="scientific">Ostreobium quekettii</name>
    <dbReference type="NCBI Taxonomy" id="121088"/>
    <lineage>
        <taxon>Eukaryota</taxon>
        <taxon>Viridiplantae</taxon>
        <taxon>Chlorophyta</taxon>
        <taxon>core chlorophytes</taxon>
        <taxon>Ulvophyceae</taxon>
        <taxon>TCBD clade</taxon>
        <taxon>Bryopsidales</taxon>
        <taxon>Ostreobineae</taxon>
        <taxon>Ostreobiaceae</taxon>
        <taxon>Ostreobium</taxon>
    </lineage>
</organism>
<dbReference type="NCBIfam" id="NF002772">
    <property type="entry name" value="PRK02862.1"/>
    <property type="match status" value="1"/>
</dbReference>
<evidence type="ECO:0000256" key="9">
    <source>
        <dbReference type="RuleBase" id="RU362093"/>
    </source>
</evidence>
<comment type="similarity">
    <text evidence="2 9">Belongs to the bacterial/plant glucose-1-phosphate adenylyltransferase family.</text>
</comment>
<dbReference type="PROSITE" id="PS00810">
    <property type="entry name" value="ADP_GLC_PYROPHOSPH_3"/>
    <property type="match status" value="1"/>
</dbReference>
<dbReference type="Pfam" id="PF00483">
    <property type="entry name" value="NTP_transferase"/>
    <property type="match status" value="1"/>
</dbReference>
<protein>
    <recommendedName>
        <fullName evidence="3 9">Glucose-1-phosphate adenylyltransferase</fullName>
        <ecNumber evidence="3 9">2.7.7.27</ecNumber>
    </recommendedName>
    <alternativeName>
        <fullName evidence="9">ADP-glucose pyrophosphorylase</fullName>
    </alternativeName>
</protein>
<dbReference type="NCBIfam" id="TIGR02091">
    <property type="entry name" value="glgC"/>
    <property type="match status" value="1"/>
</dbReference>
<comment type="catalytic activity">
    <reaction evidence="1 9">
        <text>alpha-D-glucose 1-phosphate + ATP + H(+) = ADP-alpha-D-glucose + diphosphate</text>
        <dbReference type="Rhea" id="RHEA:12120"/>
        <dbReference type="ChEBI" id="CHEBI:15378"/>
        <dbReference type="ChEBI" id="CHEBI:30616"/>
        <dbReference type="ChEBI" id="CHEBI:33019"/>
        <dbReference type="ChEBI" id="CHEBI:57498"/>
        <dbReference type="ChEBI" id="CHEBI:58601"/>
        <dbReference type="EC" id="2.7.7.27"/>
    </reaction>
</comment>
<evidence type="ECO:0000256" key="5">
    <source>
        <dbReference type="ARBA" id="ARBA00022679"/>
    </source>
</evidence>
<dbReference type="InterPro" id="IPR029044">
    <property type="entry name" value="Nucleotide-diphossugar_trans"/>
</dbReference>
<keyword evidence="9" id="KW-0150">Chloroplast</keyword>
<keyword evidence="5 9" id="KW-0808">Transferase</keyword>
<dbReference type="CDD" id="cd02508">
    <property type="entry name" value="ADP_Glucose_PP"/>
    <property type="match status" value="1"/>
</dbReference>
<evidence type="ECO:0000256" key="6">
    <source>
        <dbReference type="ARBA" id="ARBA00022695"/>
    </source>
</evidence>
<evidence type="ECO:0000256" key="2">
    <source>
        <dbReference type="ARBA" id="ARBA00010443"/>
    </source>
</evidence>
<proteinExistence type="inferred from homology"/>
<keyword evidence="9" id="KW-0934">Plastid</keyword>
<dbReference type="Gene3D" id="2.160.10.10">
    <property type="entry name" value="Hexapeptide repeat proteins"/>
    <property type="match status" value="1"/>
</dbReference>
<dbReference type="PROSITE" id="PS00808">
    <property type="entry name" value="ADP_GLC_PYROPHOSPH_1"/>
    <property type="match status" value="1"/>
</dbReference>
<keyword evidence="9" id="KW-0750">Starch biosynthesis</keyword>
<feature type="domain" description="Nucleotidyl transferase" evidence="11">
    <location>
        <begin position="231"/>
        <end position="509"/>
    </location>
</feature>
<dbReference type="OrthoDB" id="1733332at2759"/>
<keyword evidence="4" id="KW-0021">Allosteric enzyme</keyword>
<comment type="function">
    <text evidence="9">This protein plays a role in synthesis of starch. It catalyzes the synthesis of the activated glycosyl donor, ADP-glucose from Glc-1-P and ATP.</text>
</comment>
<dbReference type="InterPro" id="IPR005836">
    <property type="entry name" value="ADP_Glu_pyroP_CS"/>
</dbReference>
<comment type="pathway">
    <text evidence="9">Glycan biosynthesis; starch biosynthesis.</text>
</comment>